<dbReference type="PANTHER" id="PTHR10098:SF108">
    <property type="entry name" value="TETRATRICOPEPTIDE REPEAT PROTEIN 28"/>
    <property type="match status" value="1"/>
</dbReference>
<evidence type="ECO:0000256" key="1">
    <source>
        <dbReference type="PROSITE-ProRule" id="PRU00339"/>
    </source>
</evidence>
<dbReference type="STRING" id="1051891.A0A0C3M6G1"/>
<reference evidence="6" key="2">
    <citation type="submission" date="2015-01" db="EMBL/GenBank/DDBJ databases">
        <title>Evolutionary Origins and Diversification of the Mycorrhizal Mutualists.</title>
        <authorList>
            <consortium name="DOE Joint Genome Institute"/>
            <consortium name="Mycorrhizal Genomics Consortium"/>
            <person name="Kohler A."/>
            <person name="Kuo A."/>
            <person name="Nagy L.G."/>
            <person name="Floudas D."/>
            <person name="Copeland A."/>
            <person name="Barry K.W."/>
            <person name="Cichocki N."/>
            <person name="Veneault-Fourrey C."/>
            <person name="LaButti K."/>
            <person name="Lindquist E.A."/>
            <person name="Lipzen A."/>
            <person name="Lundell T."/>
            <person name="Morin E."/>
            <person name="Murat C."/>
            <person name="Riley R."/>
            <person name="Ohm R."/>
            <person name="Sun H."/>
            <person name="Tunlid A."/>
            <person name="Henrissat B."/>
            <person name="Grigoriev I.V."/>
            <person name="Hibbett D.S."/>
            <person name="Martin F."/>
        </authorList>
    </citation>
    <scope>NUCLEOTIDE SEQUENCE [LARGE SCALE GENOMIC DNA]</scope>
    <source>
        <strain evidence="6">MUT 4182</strain>
    </source>
</reference>
<feature type="domain" description="Protein kinase" evidence="4">
    <location>
        <begin position="70"/>
        <end position="382"/>
    </location>
</feature>
<dbReference type="EMBL" id="KN822985">
    <property type="protein sequence ID" value="KIO29227.1"/>
    <property type="molecule type" value="Genomic_DNA"/>
</dbReference>
<keyword evidence="6" id="KW-1185">Reference proteome</keyword>
<dbReference type="Gene3D" id="1.25.40.10">
    <property type="entry name" value="Tetratricopeptide repeat domain"/>
    <property type="match status" value="3"/>
</dbReference>
<organism evidence="5 6">
    <name type="scientific">Tulasnella calospora MUT 4182</name>
    <dbReference type="NCBI Taxonomy" id="1051891"/>
    <lineage>
        <taxon>Eukaryota</taxon>
        <taxon>Fungi</taxon>
        <taxon>Dikarya</taxon>
        <taxon>Basidiomycota</taxon>
        <taxon>Agaricomycotina</taxon>
        <taxon>Agaricomycetes</taxon>
        <taxon>Cantharellales</taxon>
        <taxon>Tulasnellaceae</taxon>
        <taxon>Tulasnella</taxon>
    </lineage>
</organism>
<dbReference type="SUPFAM" id="SSF48452">
    <property type="entry name" value="TPR-like"/>
    <property type="match status" value="3"/>
</dbReference>
<dbReference type="InterPro" id="IPR019734">
    <property type="entry name" value="TPR_rpt"/>
</dbReference>
<dbReference type="Gene3D" id="1.10.510.10">
    <property type="entry name" value="Transferase(Phosphotransferase) domain 1"/>
    <property type="match status" value="1"/>
</dbReference>
<dbReference type="Pfam" id="PF13424">
    <property type="entry name" value="TPR_12"/>
    <property type="match status" value="3"/>
</dbReference>
<name>A0A0C3M6G1_9AGAM</name>
<keyword evidence="1" id="KW-0802">TPR repeat</keyword>
<feature type="repeat" description="TPR" evidence="1">
    <location>
        <begin position="401"/>
        <end position="434"/>
    </location>
</feature>
<dbReference type="PROSITE" id="PS50005">
    <property type="entry name" value="TPR"/>
    <property type="match status" value="3"/>
</dbReference>
<dbReference type="HOGENOM" id="CLU_000288_7_37_1"/>
<protein>
    <recommendedName>
        <fullName evidence="4">Protein kinase domain-containing protein</fullName>
    </recommendedName>
</protein>
<dbReference type="PROSITE" id="PS50011">
    <property type="entry name" value="PROTEIN_KINASE_DOM"/>
    <property type="match status" value="1"/>
</dbReference>
<sequence>MSQSHFKRSEPCVNGEDPGRIDTPGSKEGSGSSESDLENGSQESYRIRKLVLNLLSALCGKRIEPTKINLSQTAMGDSGGNGDVVVATLVDDSNDESQGGRKVAVKKLRLTPEMGIERFLKASLEFVNELRILDSLSHPHIAKIIGFVEDIESGIAWIVFPWEANGNIREFLRSGAWEIPERVSLIQDVARGLEYLHSRQPPICHGDLKSLSILVNDSCRAFITDFGSARAMRAMNGVGELEGRPNRQRTPLTTNHADLQGHGSRRMNLSLSDGQLTLTGPSWSFLWAAPEVLLGQDPGLASDVWAFGWVCWDIITDNHPFSDTNNAAMIVMMVTHGHLPPIDTHDQLSQIRSLCSIMLECWEPEPKKRPSVTECLKLLAWIQPFSIPVMKSGQESEIRSAALLMQIGEMYRVQGQNDRALNAFQKGLAIAQSTGDKATMGGILLQLGHLGRSQSRYTEADESFAEAMGIYEGTGDGLGQANALIGRGNIHWTWSKHDEAEGFYTKALELYTSVGGDFGRANALIGLGNIHYPRSKYAEADKCYRQALAIDVGTGNILGQINALFGIAKVHIIRSEYAEVEKAFTQALDLSTSTGNDFHQGSSFLGLGDVRQAQAKYAEAEESFFSALKIFRTAGNRLGQASALLGLGNVYHLLSNGAEAEKSCSQAVEIYTNVGFDMGRGNALCGLGRIRRAQLEHDKAEELYAQALEVYTGLGYNFGRADALLGLGDTDRERAKYAEAEKSYAEAQEIYTSIGNRSGRANALRGLGHIHRAKSKYDEAEEFYNQALAVSTSLGDEFGQTDSSLGLGELRICQARYAEAKALIDGTAKISERIGYRSGKDRSKKLLLDVLEASKSTAVA</sequence>
<dbReference type="GO" id="GO:0005524">
    <property type="term" value="F:ATP binding"/>
    <property type="evidence" value="ECO:0007669"/>
    <property type="project" value="InterPro"/>
</dbReference>
<dbReference type="InterPro" id="IPR001245">
    <property type="entry name" value="Ser-Thr/Tyr_kinase_cat_dom"/>
</dbReference>
<dbReference type="Proteomes" id="UP000054248">
    <property type="component" value="Unassembled WGS sequence"/>
</dbReference>
<dbReference type="PANTHER" id="PTHR10098">
    <property type="entry name" value="RAPSYN-RELATED"/>
    <property type="match status" value="1"/>
</dbReference>
<keyword evidence="2" id="KW-0175">Coiled coil</keyword>
<proteinExistence type="predicted"/>
<evidence type="ECO:0000256" key="3">
    <source>
        <dbReference type="SAM" id="MobiDB-lite"/>
    </source>
</evidence>
<accession>A0A0C3M6G1</accession>
<evidence type="ECO:0000313" key="6">
    <source>
        <dbReference type="Proteomes" id="UP000054248"/>
    </source>
</evidence>
<feature type="coiled-coil region" evidence="2">
    <location>
        <begin position="690"/>
        <end position="750"/>
    </location>
</feature>
<dbReference type="InterPro" id="IPR011009">
    <property type="entry name" value="Kinase-like_dom_sf"/>
</dbReference>
<evidence type="ECO:0000259" key="4">
    <source>
        <dbReference type="PROSITE" id="PS50011"/>
    </source>
</evidence>
<feature type="compositionally biased region" description="Low complexity" evidence="3">
    <location>
        <begin position="26"/>
        <end position="41"/>
    </location>
</feature>
<dbReference type="GO" id="GO:0004672">
    <property type="term" value="F:protein kinase activity"/>
    <property type="evidence" value="ECO:0007669"/>
    <property type="project" value="InterPro"/>
</dbReference>
<dbReference type="InterPro" id="IPR000719">
    <property type="entry name" value="Prot_kinase_dom"/>
</dbReference>
<evidence type="ECO:0000256" key="2">
    <source>
        <dbReference type="SAM" id="Coils"/>
    </source>
</evidence>
<reference evidence="5 6" key="1">
    <citation type="submission" date="2014-04" db="EMBL/GenBank/DDBJ databases">
        <authorList>
            <consortium name="DOE Joint Genome Institute"/>
            <person name="Kuo A."/>
            <person name="Girlanda M."/>
            <person name="Perotto S."/>
            <person name="Kohler A."/>
            <person name="Nagy L.G."/>
            <person name="Floudas D."/>
            <person name="Copeland A."/>
            <person name="Barry K.W."/>
            <person name="Cichocki N."/>
            <person name="Veneault-Fourrey C."/>
            <person name="LaButti K."/>
            <person name="Lindquist E.A."/>
            <person name="Lipzen A."/>
            <person name="Lundell T."/>
            <person name="Morin E."/>
            <person name="Murat C."/>
            <person name="Sun H."/>
            <person name="Tunlid A."/>
            <person name="Henrissat B."/>
            <person name="Grigoriev I.V."/>
            <person name="Hibbett D.S."/>
            <person name="Martin F."/>
            <person name="Nordberg H.P."/>
            <person name="Cantor M.N."/>
            <person name="Hua S.X."/>
        </authorList>
    </citation>
    <scope>NUCLEOTIDE SEQUENCE [LARGE SCALE GENOMIC DNA]</scope>
    <source>
        <strain evidence="5 6">MUT 4182</strain>
    </source>
</reference>
<dbReference type="SUPFAM" id="SSF56112">
    <property type="entry name" value="Protein kinase-like (PK-like)"/>
    <property type="match status" value="1"/>
</dbReference>
<evidence type="ECO:0000313" key="5">
    <source>
        <dbReference type="EMBL" id="KIO29227.1"/>
    </source>
</evidence>
<feature type="region of interest" description="Disordered" evidence="3">
    <location>
        <begin position="1"/>
        <end position="41"/>
    </location>
</feature>
<dbReference type="InterPro" id="IPR011990">
    <property type="entry name" value="TPR-like_helical_dom_sf"/>
</dbReference>
<feature type="repeat" description="TPR" evidence="1">
    <location>
        <begin position="521"/>
        <end position="554"/>
    </location>
</feature>
<dbReference type="AlphaFoldDB" id="A0A0C3M6G1"/>
<dbReference type="OrthoDB" id="621413at2759"/>
<dbReference type="SMART" id="SM00028">
    <property type="entry name" value="TPR"/>
    <property type="match status" value="10"/>
</dbReference>
<dbReference type="Pfam" id="PF07714">
    <property type="entry name" value="PK_Tyr_Ser-Thr"/>
    <property type="match status" value="2"/>
</dbReference>
<gene>
    <name evidence="5" type="ORF">M407DRAFT_21623</name>
</gene>
<feature type="repeat" description="TPR" evidence="1">
    <location>
        <begin position="761"/>
        <end position="794"/>
    </location>
</feature>